<feature type="domain" description="Dihydroprymidine dehydrogenase" evidence="2">
    <location>
        <begin position="48"/>
        <end position="162"/>
    </location>
</feature>
<dbReference type="InterPro" id="IPR009051">
    <property type="entry name" value="Helical_ferredxn"/>
</dbReference>
<dbReference type="PRINTS" id="PR00419">
    <property type="entry name" value="ADXRDTASE"/>
</dbReference>
<dbReference type="SUPFAM" id="SSF46548">
    <property type="entry name" value="alpha-helical ferredoxin"/>
    <property type="match status" value="1"/>
</dbReference>
<dbReference type="InterPro" id="IPR006004">
    <property type="entry name" value="SudA-like"/>
</dbReference>
<protein>
    <submittedName>
        <fullName evidence="3">NADH-dependent reduced ferredoxin:NADP+ oxidoreductase subunit B</fullName>
    </submittedName>
</protein>
<proteinExistence type="predicted"/>
<dbReference type="EMBL" id="UOGD01000156">
    <property type="protein sequence ID" value="VAX19957.1"/>
    <property type="molecule type" value="Genomic_DNA"/>
</dbReference>
<reference evidence="3" key="1">
    <citation type="submission" date="2018-06" db="EMBL/GenBank/DDBJ databases">
        <authorList>
            <person name="Zhirakovskaya E."/>
        </authorList>
    </citation>
    <scope>NUCLEOTIDE SEQUENCE</scope>
</reference>
<dbReference type="PANTHER" id="PTHR42783">
    <property type="entry name" value="GLUTAMATE SYNTHASE [NADPH] SMALL CHAIN"/>
    <property type="match status" value="1"/>
</dbReference>
<organism evidence="3">
    <name type="scientific">hydrothermal vent metagenome</name>
    <dbReference type="NCBI Taxonomy" id="652676"/>
    <lineage>
        <taxon>unclassified sequences</taxon>
        <taxon>metagenomes</taxon>
        <taxon>ecological metagenomes</taxon>
    </lineage>
</organism>
<accession>A0A3B1CTF7</accession>
<feature type="domain" description="FAD/NAD(P)-binding" evidence="1">
    <location>
        <begin position="175"/>
        <end position="483"/>
    </location>
</feature>
<dbReference type="NCBIfam" id="TIGR01316">
    <property type="entry name" value="gltA"/>
    <property type="match status" value="1"/>
</dbReference>
<evidence type="ECO:0000313" key="3">
    <source>
        <dbReference type="EMBL" id="VAX19957.1"/>
    </source>
</evidence>
<dbReference type="Gene3D" id="1.10.1060.10">
    <property type="entry name" value="Alpha-helical ferredoxin"/>
    <property type="match status" value="1"/>
</dbReference>
<dbReference type="AlphaFoldDB" id="A0A3B1CTF7"/>
<gene>
    <name evidence="3" type="ORF">MNBD_IGNAVI01-103</name>
</gene>
<dbReference type="GO" id="GO:0016491">
    <property type="term" value="F:oxidoreductase activity"/>
    <property type="evidence" value="ECO:0007669"/>
    <property type="project" value="InterPro"/>
</dbReference>
<sequence length="508" mass="55980">MSHLSQAEIDEQVRTLFDEVFNRTEPIKKKDQLRIPPQMMPTQDENVRRHNLEEVALGYSPEQARIEAMRCIQCAKPSCIADCPVEINIPGFLKQIVENDFQGAIDTIKETSLLPSICGRVCPQESQCQLHCAIGIANKDVDKSVAIGRLERFVADWEREKGAIQPPEVKPATGKKVAIVGSGPAGLVVAADVRREGHDVTIFEAFHKLGGVMRYGIPEFRLPNDIIDQEISTLEQMGVKFEKNFVVGRTRKLMELLHKDGFDAIFVGTGAGLPLFMGIDGENLVGVFSANEYLTRANLMRAFDSEHSDTPIYHSKNVAVLGGGNVAMDSARMALRLGAENVYVVYRRTEKEMPARVEEVAHAKEEGVQFLFLQNAKSIIGDERSRVKAMECLRYELGEPDESGRRRPIVIEGSEFILEVDTVIVAIGNGSNPLVSQTTPELEVNKWGNLIVDEKMKTSVDRVYAGGDIVLGAATVILAMGEGRQAAASINELLHNEIISETAEALAN</sequence>
<dbReference type="SUPFAM" id="SSF51971">
    <property type="entry name" value="Nucleotide-binding domain"/>
    <property type="match status" value="1"/>
</dbReference>
<dbReference type="InterPro" id="IPR023753">
    <property type="entry name" value="FAD/NAD-binding_dom"/>
</dbReference>
<dbReference type="InterPro" id="IPR036188">
    <property type="entry name" value="FAD/NAD-bd_sf"/>
</dbReference>
<evidence type="ECO:0000259" key="2">
    <source>
        <dbReference type="Pfam" id="PF14691"/>
    </source>
</evidence>
<dbReference type="PANTHER" id="PTHR42783:SF3">
    <property type="entry name" value="GLUTAMATE SYNTHASE [NADPH] SMALL CHAIN-RELATED"/>
    <property type="match status" value="1"/>
</dbReference>
<name>A0A3B1CTF7_9ZZZZ</name>
<dbReference type="GO" id="GO:0051536">
    <property type="term" value="F:iron-sulfur cluster binding"/>
    <property type="evidence" value="ECO:0007669"/>
    <property type="project" value="InterPro"/>
</dbReference>
<dbReference type="Pfam" id="PF07992">
    <property type="entry name" value="Pyr_redox_2"/>
    <property type="match status" value="1"/>
</dbReference>
<evidence type="ECO:0000259" key="1">
    <source>
        <dbReference type="Pfam" id="PF07992"/>
    </source>
</evidence>
<dbReference type="Pfam" id="PF14691">
    <property type="entry name" value="Fer4_20"/>
    <property type="match status" value="1"/>
</dbReference>
<dbReference type="InterPro" id="IPR028261">
    <property type="entry name" value="DPD_II"/>
</dbReference>
<dbReference type="Gene3D" id="3.50.50.60">
    <property type="entry name" value="FAD/NAD(P)-binding domain"/>
    <property type="match status" value="3"/>
</dbReference>